<protein>
    <recommendedName>
        <fullName evidence="1">F-box/LRR-repeat protein 15/At3g58940/PEG3-like LRR domain-containing protein</fullName>
    </recommendedName>
</protein>
<dbReference type="InterPro" id="IPR055312">
    <property type="entry name" value="FBL15-like"/>
</dbReference>
<accession>A0A835AI86</accession>
<dbReference type="Proteomes" id="UP000636709">
    <property type="component" value="Unassembled WGS sequence"/>
</dbReference>
<dbReference type="PANTHER" id="PTHR34709:SF72">
    <property type="entry name" value="OS07G0130000 PROTEIN"/>
    <property type="match status" value="1"/>
</dbReference>
<dbReference type="OrthoDB" id="692677at2759"/>
<feature type="domain" description="F-box/LRR-repeat protein 15/At3g58940/PEG3-like LRR" evidence="1">
    <location>
        <begin position="14"/>
        <end position="108"/>
    </location>
</feature>
<evidence type="ECO:0000259" key="1">
    <source>
        <dbReference type="Pfam" id="PF24758"/>
    </source>
</evidence>
<dbReference type="InterPro" id="IPR055411">
    <property type="entry name" value="LRR_FXL15/At3g58940/PEG3-like"/>
</dbReference>
<dbReference type="EMBL" id="JACEFO010002349">
    <property type="protein sequence ID" value="KAF8664426.1"/>
    <property type="molecule type" value="Genomic_DNA"/>
</dbReference>
<reference evidence="2" key="1">
    <citation type="submission" date="2020-07" db="EMBL/GenBank/DDBJ databases">
        <title>Genome sequence and genetic diversity analysis of an under-domesticated orphan crop, white fonio (Digitaria exilis).</title>
        <authorList>
            <person name="Bennetzen J.L."/>
            <person name="Chen S."/>
            <person name="Ma X."/>
            <person name="Wang X."/>
            <person name="Yssel A.E.J."/>
            <person name="Chaluvadi S.R."/>
            <person name="Johnson M."/>
            <person name="Gangashetty P."/>
            <person name="Hamidou F."/>
            <person name="Sanogo M.D."/>
            <person name="Zwaenepoel A."/>
            <person name="Wallace J."/>
            <person name="Van De Peer Y."/>
            <person name="Van Deynze A."/>
        </authorList>
    </citation>
    <scope>NUCLEOTIDE SEQUENCE</scope>
    <source>
        <tissue evidence="2">Leaves</tissue>
    </source>
</reference>
<dbReference type="AlphaFoldDB" id="A0A835AI86"/>
<dbReference type="PANTHER" id="PTHR34709">
    <property type="entry name" value="OS10G0396666 PROTEIN"/>
    <property type="match status" value="1"/>
</dbReference>
<gene>
    <name evidence="2" type="ORF">HU200_054598</name>
</gene>
<proteinExistence type="predicted"/>
<comment type="caution">
    <text evidence="2">The sequence shown here is derived from an EMBL/GenBank/DDBJ whole genome shotgun (WGS) entry which is preliminary data.</text>
</comment>
<evidence type="ECO:0000313" key="2">
    <source>
        <dbReference type="EMBL" id="KAF8664426.1"/>
    </source>
</evidence>
<evidence type="ECO:0000313" key="3">
    <source>
        <dbReference type="Proteomes" id="UP000636709"/>
    </source>
</evidence>
<sequence length="163" mass="18197">MWLCLGRKLRFPSQSAGAFTALAALELTTGSVSGGELESILSSRCPQLKKLALEVVTITLRPAAGDNRALCIRSDSLEQLKIIANIYRHDLLQVATPELKSLFLNVHCNLHIIAPKLSKLYWHCNSYDPDRHRLEEVPRHLRRLRVAINTPLGGNDAAVRDRP</sequence>
<organism evidence="2 3">
    <name type="scientific">Digitaria exilis</name>
    <dbReference type="NCBI Taxonomy" id="1010633"/>
    <lineage>
        <taxon>Eukaryota</taxon>
        <taxon>Viridiplantae</taxon>
        <taxon>Streptophyta</taxon>
        <taxon>Embryophyta</taxon>
        <taxon>Tracheophyta</taxon>
        <taxon>Spermatophyta</taxon>
        <taxon>Magnoliopsida</taxon>
        <taxon>Liliopsida</taxon>
        <taxon>Poales</taxon>
        <taxon>Poaceae</taxon>
        <taxon>PACMAD clade</taxon>
        <taxon>Panicoideae</taxon>
        <taxon>Panicodae</taxon>
        <taxon>Paniceae</taxon>
        <taxon>Anthephorinae</taxon>
        <taxon>Digitaria</taxon>
    </lineage>
</organism>
<name>A0A835AI86_9POAL</name>
<dbReference type="Pfam" id="PF24758">
    <property type="entry name" value="LRR_At5g56370"/>
    <property type="match status" value="1"/>
</dbReference>
<keyword evidence="3" id="KW-1185">Reference proteome</keyword>